<feature type="transmembrane region" description="Helical" evidence="5">
    <location>
        <begin position="7"/>
        <end position="27"/>
    </location>
</feature>
<dbReference type="AlphaFoldDB" id="A0A4D7BSL4"/>
<keyword evidence="2 5" id="KW-0812">Transmembrane</keyword>
<evidence type="ECO:0000256" key="4">
    <source>
        <dbReference type="ARBA" id="ARBA00023136"/>
    </source>
</evidence>
<proteinExistence type="predicted"/>
<feature type="transmembrane region" description="Helical" evidence="5">
    <location>
        <begin position="102"/>
        <end position="129"/>
    </location>
</feature>
<comment type="subcellular location">
    <subcellularLocation>
        <location evidence="1">Membrane</location>
    </subcellularLocation>
</comment>
<dbReference type="SUPFAM" id="SSF161084">
    <property type="entry name" value="MAPEG domain-like"/>
    <property type="match status" value="1"/>
</dbReference>
<dbReference type="GO" id="GO:0016020">
    <property type="term" value="C:membrane"/>
    <property type="evidence" value="ECO:0007669"/>
    <property type="project" value="UniProtKB-SubCell"/>
</dbReference>
<keyword evidence="7" id="KW-1185">Reference proteome</keyword>
<dbReference type="Proteomes" id="UP000298714">
    <property type="component" value="Chromosome"/>
</dbReference>
<keyword evidence="3 5" id="KW-1133">Transmembrane helix</keyword>
<evidence type="ECO:0000256" key="3">
    <source>
        <dbReference type="ARBA" id="ARBA00022989"/>
    </source>
</evidence>
<name>A0A4D7BSL4_9SPHN</name>
<dbReference type="PANTHER" id="PTHR35371:SF1">
    <property type="entry name" value="BLR7753 PROTEIN"/>
    <property type="match status" value="1"/>
</dbReference>
<sequence>MQADHPELFWLTATIILTALLWVPYILQLIVQLGPVKAIWDPTGAHPHEAAWALRAKKAHYNAVENLVVFAPLAIMVDYLHLGTPATATACAAYFGLRLAHYIIYTLALPVIRTLVFLAGFGCQMVLAFRLLGL</sequence>
<protein>
    <submittedName>
        <fullName evidence="6">MAPEG family protein</fullName>
    </submittedName>
</protein>
<organism evidence="6 7">
    <name type="scientific">Hankyongella ginsenosidimutans</name>
    <dbReference type="NCBI Taxonomy" id="1763828"/>
    <lineage>
        <taxon>Bacteria</taxon>
        <taxon>Pseudomonadati</taxon>
        <taxon>Pseudomonadota</taxon>
        <taxon>Alphaproteobacteria</taxon>
        <taxon>Sphingomonadales</taxon>
        <taxon>Sphingomonadaceae</taxon>
        <taxon>Hankyongella</taxon>
    </lineage>
</organism>
<evidence type="ECO:0000256" key="1">
    <source>
        <dbReference type="ARBA" id="ARBA00004370"/>
    </source>
</evidence>
<evidence type="ECO:0000256" key="2">
    <source>
        <dbReference type="ARBA" id="ARBA00022692"/>
    </source>
</evidence>
<dbReference type="InterPro" id="IPR023352">
    <property type="entry name" value="MAPEG-like_dom_sf"/>
</dbReference>
<dbReference type="PANTHER" id="PTHR35371">
    <property type="entry name" value="INNER MEMBRANE PROTEIN"/>
    <property type="match status" value="1"/>
</dbReference>
<dbReference type="RefSeq" id="WP_222873404.1">
    <property type="nucleotide sequence ID" value="NZ_CP039704.1"/>
</dbReference>
<evidence type="ECO:0000256" key="5">
    <source>
        <dbReference type="SAM" id="Phobius"/>
    </source>
</evidence>
<keyword evidence="4 5" id="KW-0472">Membrane</keyword>
<dbReference type="KEGG" id="hgn:E6W36_00410"/>
<dbReference type="EMBL" id="CP039704">
    <property type="protein sequence ID" value="QCI78649.1"/>
    <property type="molecule type" value="Genomic_DNA"/>
</dbReference>
<reference evidence="7" key="1">
    <citation type="submission" date="2019-04" db="EMBL/GenBank/DDBJ databases">
        <title>Complete genome sequence of Sphingomonas sp. W1-2-3.</title>
        <authorList>
            <person name="Im W.T."/>
        </authorList>
    </citation>
    <scope>NUCLEOTIDE SEQUENCE [LARGE SCALE GENOMIC DNA]</scope>
    <source>
        <strain evidence="7">W1-2-3</strain>
    </source>
</reference>
<gene>
    <name evidence="6" type="ORF">E6W36_00410</name>
</gene>
<accession>A0A4D7BSL4</accession>
<dbReference type="InterPro" id="IPR001129">
    <property type="entry name" value="Membr-assoc_MAPEG"/>
</dbReference>
<evidence type="ECO:0000313" key="7">
    <source>
        <dbReference type="Proteomes" id="UP000298714"/>
    </source>
</evidence>
<evidence type="ECO:0000313" key="6">
    <source>
        <dbReference type="EMBL" id="QCI78649.1"/>
    </source>
</evidence>
<dbReference type="Pfam" id="PF01124">
    <property type="entry name" value="MAPEG"/>
    <property type="match status" value="1"/>
</dbReference>
<dbReference type="Gene3D" id="1.20.120.550">
    <property type="entry name" value="Membrane associated eicosanoid/glutathione metabolism-like domain"/>
    <property type="match status" value="1"/>
</dbReference>